<dbReference type="PANTHER" id="PTHR33778">
    <property type="entry name" value="PROTEIN MGTC"/>
    <property type="match status" value="1"/>
</dbReference>
<dbReference type="PANTHER" id="PTHR33778:SF4">
    <property type="entry name" value="PROTEIN SAPB"/>
    <property type="match status" value="1"/>
</dbReference>
<evidence type="ECO:0000313" key="9">
    <source>
        <dbReference type="EMBL" id="KOO36768.1"/>
    </source>
</evidence>
<dbReference type="EMBL" id="LILD01000004">
    <property type="protein sequence ID" value="KOO36768.1"/>
    <property type="molecule type" value="Genomic_DNA"/>
</dbReference>
<keyword evidence="9" id="KW-0489">Methyltransferase</keyword>
<dbReference type="PRINTS" id="PR01837">
    <property type="entry name" value="MGTCSAPBPROT"/>
</dbReference>
<name>A0A0M0KEC2_ALKHA</name>
<evidence type="ECO:0000256" key="1">
    <source>
        <dbReference type="ARBA" id="ARBA00004651"/>
    </source>
</evidence>
<comment type="caution">
    <text evidence="9">The sequence shown here is derived from an EMBL/GenBank/DDBJ whole genome shotgun (WGS) entry which is preliminary data.</text>
</comment>
<keyword evidence="6 7" id="KW-0472">Membrane</keyword>
<accession>A0A0M0KEC2</accession>
<evidence type="ECO:0000256" key="3">
    <source>
        <dbReference type="ARBA" id="ARBA00022475"/>
    </source>
</evidence>
<organism evidence="9">
    <name type="scientific">Halalkalibacterium halodurans</name>
    <name type="common">Bacillus halodurans</name>
    <dbReference type="NCBI Taxonomy" id="86665"/>
    <lineage>
        <taxon>Bacteria</taxon>
        <taxon>Bacillati</taxon>
        <taxon>Bacillota</taxon>
        <taxon>Bacilli</taxon>
        <taxon>Bacillales</taxon>
        <taxon>Bacillaceae</taxon>
        <taxon>Halalkalibacterium (ex Joshi et al. 2022)</taxon>
    </lineage>
</organism>
<gene>
    <name evidence="9" type="ORF">AMD02_17185</name>
</gene>
<feature type="transmembrane region" description="Helical" evidence="7">
    <location>
        <begin position="6"/>
        <end position="23"/>
    </location>
</feature>
<feature type="transmembrane region" description="Helical" evidence="7">
    <location>
        <begin position="122"/>
        <end position="143"/>
    </location>
</feature>
<dbReference type="InterPro" id="IPR049177">
    <property type="entry name" value="MgtC_SapB_SrpB_YhiD_N"/>
</dbReference>
<keyword evidence="9" id="KW-0808">Transferase</keyword>
<dbReference type="GO" id="GO:0005886">
    <property type="term" value="C:plasma membrane"/>
    <property type="evidence" value="ECO:0007669"/>
    <property type="project" value="UniProtKB-SubCell"/>
</dbReference>
<dbReference type="OMA" id="ENMITYE"/>
<feature type="domain" description="MgtC/SapB/SrpB/YhiD N-terminal" evidence="8">
    <location>
        <begin position="9"/>
        <end position="137"/>
    </location>
</feature>
<feature type="transmembrane region" description="Helical" evidence="7">
    <location>
        <begin position="95"/>
        <end position="116"/>
    </location>
</feature>
<dbReference type="InterPro" id="IPR003416">
    <property type="entry name" value="MgtC/SapB/SrpB/YhiD_fam"/>
</dbReference>
<keyword evidence="4 7" id="KW-0812">Transmembrane</keyword>
<evidence type="ECO:0000256" key="6">
    <source>
        <dbReference type="ARBA" id="ARBA00023136"/>
    </source>
</evidence>
<proteinExistence type="inferred from homology"/>
<dbReference type="RefSeq" id="WP_010896718.1">
    <property type="nucleotide sequence ID" value="NZ_CP040441.1"/>
</dbReference>
<reference evidence="9" key="1">
    <citation type="submission" date="2015-08" db="EMBL/GenBank/DDBJ databases">
        <title>Complete DNA Sequence of Pseudomonas syringae pv. actinidiae, the Causal Agent of Kiwifruit Canker Disease.</title>
        <authorList>
            <person name="Rikkerink E.H.A."/>
            <person name="Fineran P.C."/>
        </authorList>
    </citation>
    <scope>NUCLEOTIDE SEQUENCE</scope>
    <source>
        <strain evidence="9">DSM 13666</strain>
    </source>
</reference>
<evidence type="ECO:0000256" key="2">
    <source>
        <dbReference type="ARBA" id="ARBA00009298"/>
    </source>
</evidence>
<evidence type="ECO:0000259" key="8">
    <source>
        <dbReference type="Pfam" id="PF02308"/>
    </source>
</evidence>
<dbReference type="AlphaFoldDB" id="A0A0M0KEC2"/>
<evidence type="ECO:0000256" key="5">
    <source>
        <dbReference type="ARBA" id="ARBA00022989"/>
    </source>
</evidence>
<feature type="transmembrane region" description="Helical" evidence="7">
    <location>
        <begin position="70"/>
        <end position="88"/>
    </location>
</feature>
<feature type="transmembrane region" description="Helical" evidence="7">
    <location>
        <begin position="30"/>
        <end position="50"/>
    </location>
</feature>
<comment type="similarity">
    <text evidence="2">Belongs to the MgtC/SapB family.</text>
</comment>
<dbReference type="PATRIC" id="fig|136160.3.peg.4391"/>
<dbReference type="GO" id="GO:0032259">
    <property type="term" value="P:methylation"/>
    <property type="evidence" value="ECO:0007669"/>
    <property type="project" value="UniProtKB-KW"/>
</dbReference>
<sequence length="239" mass="26380">MLYELLIKLSLSLVLGLLIGIDRQMKHKPLGLRTSMVICVASCLLTIVSIEHISRSGLIFHNTNNVDPMRLAAQIVSGIGFLGAGVILRRNNDVISGLTTAAMIWAASGLGIAIGAGFYFESFFAVILILIAVNVIPIMFRWVGPASLRHRDVGVKMVLTEQANIANVIEAINQTSDATKTFRKRKDRVDIRNLKMKDLEANKQQLQFTLSIPSHQYSVEFFYKLKAIPSVDSVELGDL</sequence>
<protein>
    <submittedName>
        <fullName evidence="9">Methyltransferase</fullName>
    </submittedName>
</protein>
<dbReference type="GO" id="GO:0008168">
    <property type="term" value="F:methyltransferase activity"/>
    <property type="evidence" value="ECO:0007669"/>
    <property type="project" value="UniProtKB-KW"/>
</dbReference>
<dbReference type="Pfam" id="PF02308">
    <property type="entry name" value="MgtC"/>
    <property type="match status" value="1"/>
</dbReference>
<comment type="subcellular location">
    <subcellularLocation>
        <location evidence="1">Cell membrane</location>
        <topology evidence="1">Multi-pass membrane protein</topology>
    </subcellularLocation>
</comment>
<evidence type="ECO:0000256" key="7">
    <source>
        <dbReference type="SAM" id="Phobius"/>
    </source>
</evidence>
<keyword evidence="3" id="KW-1003">Cell membrane</keyword>
<evidence type="ECO:0000256" key="4">
    <source>
        <dbReference type="ARBA" id="ARBA00022692"/>
    </source>
</evidence>
<keyword evidence="5 7" id="KW-1133">Transmembrane helix</keyword>
<dbReference type="GeneID" id="87596111"/>